<dbReference type="CDD" id="cd16028">
    <property type="entry name" value="PMH"/>
    <property type="match status" value="1"/>
</dbReference>
<dbReference type="Gene3D" id="3.40.720.10">
    <property type="entry name" value="Alkaline Phosphatase, subunit A"/>
    <property type="match status" value="1"/>
</dbReference>
<keyword evidence="1" id="KW-0479">Metal-binding</keyword>
<organism evidence="4 5">
    <name type="scientific">Pseudomonas mohnii</name>
    <dbReference type="NCBI Taxonomy" id="395600"/>
    <lineage>
        <taxon>Bacteria</taxon>
        <taxon>Pseudomonadati</taxon>
        <taxon>Pseudomonadota</taxon>
        <taxon>Gammaproteobacteria</taxon>
        <taxon>Pseudomonadales</taxon>
        <taxon>Pseudomonadaceae</taxon>
        <taxon>Pseudomonas</taxon>
    </lineage>
</organism>
<evidence type="ECO:0000259" key="3">
    <source>
        <dbReference type="Pfam" id="PF00884"/>
    </source>
</evidence>
<dbReference type="PANTHER" id="PTHR45953:SF1">
    <property type="entry name" value="IDURONATE 2-SULFATASE"/>
    <property type="match status" value="1"/>
</dbReference>
<proteinExistence type="predicted"/>
<dbReference type="EMBL" id="FNRV01000001">
    <property type="protein sequence ID" value="SEC65560.1"/>
    <property type="molecule type" value="Genomic_DNA"/>
</dbReference>
<reference evidence="4 5" key="1">
    <citation type="submission" date="2016-10" db="EMBL/GenBank/DDBJ databases">
        <authorList>
            <person name="Varghese N."/>
            <person name="Submissions S."/>
        </authorList>
    </citation>
    <scope>NUCLEOTIDE SEQUENCE [LARGE SCALE GENOMIC DNA]</scope>
    <source>
        <strain evidence="4 5">DSM 18327</strain>
    </source>
</reference>
<evidence type="ECO:0000313" key="4">
    <source>
        <dbReference type="EMBL" id="SEC65560.1"/>
    </source>
</evidence>
<dbReference type="Pfam" id="PF00884">
    <property type="entry name" value="Sulfatase"/>
    <property type="match status" value="1"/>
</dbReference>
<gene>
    <name evidence="4" type="ORF">SAMN05216205_2897</name>
</gene>
<dbReference type="PANTHER" id="PTHR45953">
    <property type="entry name" value="IDURONATE 2-SULFATASE"/>
    <property type="match status" value="1"/>
</dbReference>
<dbReference type="InterPro" id="IPR000917">
    <property type="entry name" value="Sulfatase_N"/>
</dbReference>
<protein>
    <submittedName>
        <fullName evidence="4">Arylsulfatase A</fullName>
    </submittedName>
</protein>
<dbReference type="SUPFAM" id="SSF53649">
    <property type="entry name" value="Alkaline phosphatase-like"/>
    <property type="match status" value="1"/>
</dbReference>
<evidence type="ECO:0000313" key="5">
    <source>
        <dbReference type="Proteomes" id="UP000199665"/>
    </source>
</evidence>
<keyword evidence="5" id="KW-1185">Reference proteome</keyword>
<evidence type="ECO:0000256" key="2">
    <source>
        <dbReference type="ARBA" id="ARBA00022801"/>
    </source>
</evidence>
<dbReference type="Proteomes" id="UP000199665">
    <property type="component" value="Unassembled WGS sequence"/>
</dbReference>
<name>A0ABY0Y031_9PSED</name>
<keyword evidence="2" id="KW-0378">Hydrolase</keyword>
<accession>A0ABY0Y031</accession>
<dbReference type="RefSeq" id="WP_090465912.1">
    <property type="nucleotide sequence ID" value="NZ_FNRV01000001.1"/>
</dbReference>
<sequence>MPDTQNPVRNVLYIMCDQLRRDYLSCYGHPHLHTPNIDRLADAGVRFSRAYTQGTICGPSRMSAYTGRYVSSHQVAWNAVPLPLEELTLGDYLRPHGIRTALVGKTHATPNLDALQRLAIDPLGDQAAALNEVGFEPFFRHDGIFPDDPLFDDKRESAPYTHYLRDLGFEGRNPWHDWANAAEGEQGEILSGWKMRNAHLPARVPEQHSETVYTTDRALDFIAEQGERPWCLHLSYIKPHWPYIAPAPYNALYGAEQVIEPVRASASEASDHPVYNAFRQHEESLNFSRDEVRLNVVPTYMGLIKQVDDQLGRLFDFLQSSGRWDDTLIVFTSDHGDFLGDHYLGEKEFLLEPAVGIPLIVRDPRPAADITRGSVDDRLVETIDALPTFLQALGLPSAEHRLEGRSLIPLLHGAQTDWRHFAISEYDYAFQAPARERLSQPIDRCRMTMVRSERWKYLAYDGFRPQLFDLLNDPQELRDLGADPTYASVREEHAGYLFEWVRGLKRRTTISHQEIDLRGQRFRYGEPESEKLVQIGVW</sequence>
<evidence type="ECO:0000256" key="1">
    <source>
        <dbReference type="ARBA" id="ARBA00022723"/>
    </source>
</evidence>
<feature type="domain" description="Sulfatase N-terminal" evidence="3">
    <location>
        <begin position="9"/>
        <end position="394"/>
    </location>
</feature>
<dbReference type="InterPro" id="IPR017850">
    <property type="entry name" value="Alkaline_phosphatase_core_sf"/>
</dbReference>
<comment type="caution">
    <text evidence="4">The sequence shown here is derived from an EMBL/GenBank/DDBJ whole genome shotgun (WGS) entry which is preliminary data.</text>
</comment>